<gene>
    <name evidence="1" type="ORF">SAMN05421720_103244</name>
</gene>
<dbReference type="Pfam" id="PF05164">
    <property type="entry name" value="ZapA"/>
    <property type="match status" value="1"/>
</dbReference>
<dbReference type="InterPro" id="IPR042233">
    <property type="entry name" value="Cell_div_ZapA_N"/>
</dbReference>
<dbReference type="InterPro" id="IPR007838">
    <property type="entry name" value="Cell_div_ZapA-like"/>
</dbReference>
<dbReference type="AlphaFoldDB" id="A0A1G7AA74"/>
<dbReference type="Gene3D" id="3.30.160.880">
    <property type="entry name" value="Cell division protein ZapA protomer, N-terminal domain"/>
    <property type="match status" value="1"/>
</dbReference>
<keyword evidence="2" id="KW-1185">Reference proteome</keyword>
<dbReference type="GO" id="GO:0051301">
    <property type="term" value="P:cell division"/>
    <property type="evidence" value="ECO:0007669"/>
    <property type="project" value="UniProtKB-KW"/>
</dbReference>
<keyword evidence="1" id="KW-0131">Cell cycle</keyword>
<evidence type="ECO:0000313" key="2">
    <source>
        <dbReference type="Proteomes" id="UP000199412"/>
    </source>
</evidence>
<dbReference type="STRING" id="69960.SAMN05421720_103244"/>
<name>A0A1G7AA74_9PROT</name>
<accession>A0A1G7AA74</accession>
<reference evidence="1 2" key="1">
    <citation type="submission" date="2016-10" db="EMBL/GenBank/DDBJ databases">
        <authorList>
            <person name="de Groot N.N."/>
        </authorList>
    </citation>
    <scope>NUCLEOTIDE SEQUENCE [LARGE SCALE GENOMIC DNA]</scope>
    <source>
        <strain evidence="1 2">ATCC 700224</strain>
    </source>
</reference>
<dbReference type="InterPro" id="IPR036192">
    <property type="entry name" value="Cell_div_ZapA-like_sf"/>
</dbReference>
<evidence type="ECO:0000313" key="1">
    <source>
        <dbReference type="EMBL" id="SDE11732.1"/>
    </source>
</evidence>
<dbReference type="Proteomes" id="UP000199412">
    <property type="component" value="Unassembled WGS sequence"/>
</dbReference>
<dbReference type="SUPFAM" id="SSF102829">
    <property type="entry name" value="Cell division protein ZapA-like"/>
    <property type="match status" value="1"/>
</dbReference>
<organism evidence="1 2">
    <name type="scientific">Rhodospira trueperi</name>
    <dbReference type="NCBI Taxonomy" id="69960"/>
    <lineage>
        <taxon>Bacteria</taxon>
        <taxon>Pseudomonadati</taxon>
        <taxon>Pseudomonadota</taxon>
        <taxon>Alphaproteobacteria</taxon>
        <taxon>Rhodospirillales</taxon>
        <taxon>Rhodospirillaceae</taxon>
        <taxon>Rhodospira</taxon>
    </lineage>
</organism>
<dbReference type="EMBL" id="FNAP01000003">
    <property type="protein sequence ID" value="SDE11732.1"/>
    <property type="molecule type" value="Genomic_DNA"/>
</dbReference>
<proteinExistence type="predicted"/>
<dbReference type="RefSeq" id="WP_143027106.1">
    <property type="nucleotide sequence ID" value="NZ_FNAP01000003.1"/>
</dbReference>
<dbReference type="OrthoDB" id="9797575at2"/>
<protein>
    <submittedName>
        <fullName evidence="1">Cell division protein ZapA</fullName>
    </submittedName>
</protein>
<sequence>MPQVTITVNGRDYRITCGEGEEQNVIDLSKRLDSMADDLSGRLGHLSEGMALIMIGLTLADSLADVERERDELLARVEPMGVEAERAEARDRAHAEAEDQAAAVIAAMAQRIEALAAHLDQA</sequence>
<keyword evidence="1" id="KW-0132">Cell division</keyword>